<evidence type="ECO:0000256" key="1">
    <source>
        <dbReference type="ARBA" id="ARBA00022837"/>
    </source>
</evidence>
<dbReference type="InParanoid" id="G0QMW9"/>
<dbReference type="AlphaFoldDB" id="G0QMW9"/>
<keyword evidence="1" id="KW-0106">Calcium</keyword>
<reference evidence="3 4" key="1">
    <citation type="submission" date="2011-07" db="EMBL/GenBank/DDBJ databases">
        <authorList>
            <person name="Coyne R."/>
            <person name="Brami D."/>
            <person name="Johnson J."/>
            <person name="Hostetler J."/>
            <person name="Hannick L."/>
            <person name="Clark T."/>
            <person name="Cassidy-Hanley D."/>
            <person name="Inman J."/>
        </authorList>
    </citation>
    <scope>NUCLEOTIDE SEQUENCE [LARGE SCALE GENOMIC DNA]</scope>
    <source>
        <strain evidence="3 4">G5</strain>
    </source>
</reference>
<dbReference type="RefSeq" id="XP_004037426.1">
    <property type="nucleotide sequence ID" value="XM_004037378.1"/>
</dbReference>
<dbReference type="InterPro" id="IPR018247">
    <property type="entry name" value="EF_Hand_1_Ca_BS"/>
</dbReference>
<dbReference type="CDD" id="cd00051">
    <property type="entry name" value="EFh"/>
    <property type="match status" value="1"/>
</dbReference>
<evidence type="ECO:0000313" key="3">
    <source>
        <dbReference type="EMBL" id="EGR33440.1"/>
    </source>
</evidence>
<protein>
    <recommendedName>
        <fullName evidence="2">EF-hand domain-containing protein</fullName>
    </recommendedName>
</protein>
<dbReference type="Proteomes" id="UP000008983">
    <property type="component" value="Unassembled WGS sequence"/>
</dbReference>
<sequence length="163" mass="19722">MFFLFLINNIKKGLSQELREKVLQIFKKIDVDGSQSIDKAETAKYWKSNFAKINTNELFRAVDFDNSGKITQDEWMCFWEIVKKSGHTEKEIQEELQNLQDGKAWVKFAKVELFVQRDLKKQKSTIQQIMDVEKKKVYKQSQYFFFIFQQFFFQKIKQNKRYQ</sequence>
<dbReference type="OrthoDB" id="26525at2759"/>
<name>G0QMW9_ICHMU</name>
<dbReference type="GeneID" id="14909617"/>
<dbReference type="GO" id="GO:0005509">
    <property type="term" value="F:calcium ion binding"/>
    <property type="evidence" value="ECO:0007669"/>
    <property type="project" value="InterPro"/>
</dbReference>
<organism evidence="3 4">
    <name type="scientific">Ichthyophthirius multifiliis</name>
    <name type="common">White spot disease agent</name>
    <name type="synonym">Ich</name>
    <dbReference type="NCBI Taxonomy" id="5932"/>
    <lineage>
        <taxon>Eukaryota</taxon>
        <taxon>Sar</taxon>
        <taxon>Alveolata</taxon>
        <taxon>Ciliophora</taxon>
        <taxon>Intramacronucleata</taxon>
        <taxon>Oligohymenophorea</taxon>
        <taxon>Hymenostomatida</taxon>
        <taxon>Ophryoglenina</taxon>
        <taxon>Ichthyophthirius</taxon>
    </lineage>
</organism>
<dbReference type="PROSITE" id="PS50222">
    <property type="entry name" value="EF_HAND_2"/>
    <property type="match status" value="1"/>
</dbReference>
<evidence type="ECO:0000313" key="4">
    <source>
        <dbReference type="Proteomes" id="UP000008983"/>
    </source>
</evidence>
<dbReference type="EMBL" id="GL983447">
    <property type="protein sequence ID" value="EGR33440.1"/>
    <property type="molecule type" value="Genomic_DNA"/>
</dbReference>
<dbReference type="SMART" id="SM00054">
    <property type="entry name" value="EFh"/>
    <property type="match status" value="2"/>
</dbReference>
<dbReference type="OMA" id="WKANFAK"/>
<dbReference type="SUPFAM" id="SSF47473">
    <property type="entry name" value="EF-hand"/>
    <property type="match status" value="1"/>
</dbReference>
<accession>G0QMW9</accession>
<evidence type="ECO:0000259" key="2">
    <source>
        <dbReference type="PROSITE" id="PS50222"/>
    </source>
</evidence>
<dbReference type="InterPro" id="IPR002048">
    <property type="entry name" value="EF_hand_dom"/>
</dbReference>
<dbReference type="Pfam" id="PF13202">
    <property type="entry name" value="EF-hand_5"/>
    <property type="match status" value="1"/>
</dbReference>
<dbReference type="PROSITE" id="PS00018">
    <property type="entry name" value="EF_HAND_1"/>
    <property type="match status" value="1"/>
</dbReference>
<proteinExistence type="predicted"/>
<feature type="domain" description="EF-hand" evidence="2">
    <location>
        <begin position="50"/>
        <end position="85"/>
    </location>
</feature>
<dbReference type="InterPro" id="IPR011992">
    <property type="entry name" value="EF-hand-dom_pair"/>
</dbReference>
<gene>
    <name evidence="3" type="ORF">IMG5_053020</name>
</gene>
<dbReference type="eggNOG" id="ENOG502SG6P">
    <property type="taxonomic scope" value="Eukaryota"/>
</dbReference>
<dbReference type="Gene3D" id="1.10.238.10">
    <property type="entry name" value="EF-hand"/>
    <property type="match status" value="1"/>
</dbReference>
<keyword evidence="4" id="KW-1185">Reference proteome</keyword>